<proteinExistence type="inferred from homology"/>
<feature type="transmembrane region" description="Helical" evidence="6">
    <location>
        <begin position="12"/>
        <end position="29"/>
    </location>
</feature>
<keyword evidence="8" id="KW-1185">Reference proteome</keyword>
<dbReference type="InterPro" id="IPR000609">
    <property type="entry name" value="7TM_GPCR_serpentine_rcpt_Srg"/>
</dbReference>
<evidence type="ECO:0000256" key="6">
    <source>
        <dbReference type="RuleBase" id="RU280813"/>
    </source>
</evidence>
<evidence type="ECO:0000256" key="1">
    <source>
        <dbReference type="ARBA" id="ARBA00004141"/>
    </source>
</evidence>
<evidence type="ECO:0000256" key="2">
    <source>
        <dbReference type="ARBA" id="ARBA00005692"/>
    </source>
</evidence>
<evidence type="ECO:0000256" key="4">
    <source>
        <dbReference type="ARBA" id="ARBA00022989"/>
    </source>
</evidence>
<reference evidence="7" key="2">
    <citation type="submission" date="2022-06" db="UniProtKB">
        <authorList>
            <consortium name="EnsemblMetazoa"/>
        </authorList>
    </citation>
    <scope>IDENTIFICATION</scope>
    <source>
        <strain evidence="7">DF5081</strain>
    </source>
</reference>
<evidence type="ECO:0000313" key="7">
    <source>
        <dbReference type="EnsemblMetazoa" id="CJA07834.1"/>
    </source>
</evidence>
<keyword evidence="5 6" id="KW-0472">Membrane</keyword>
<evidence type="ECO:0000256" key="5">
    <source>
        <dbReference type="ARBA" id="ARBA00023136"/>
    </source>
</evidence>
<dbReference type="GO" id="GO:0016020">
    <property type="term" value="C:membrane"/>
    <property type="evidence" value="ECO:0007669"/>
    <property type="project" value="UniProtKB-SubCell"/>
</dbReference>
<dbReference type="InterPro" id="IPR052880">
    <property type="entry name" value="NRL-Serpentine_Class_Gamma"/>
</dbReference>
<accession>A0A8R1HPC4</accession>
<evidence type="ECO:0000256" key="3">
    <source>
        <dbReference type="ARBA" id="ARBA00022692"/>
    </source>
</evidence>
<keyword evidence="3 6" id="KW-0812">Transmembrane</keyword>
<dbReference type="Proteomes" id="UP000005237">
    <property type="component" value="Unassembled WGS sequence"/>
</dbReference>
<dbReference type="Pfam" id="PF02118">
    <property type="entry name" value="Srg"/>
    <property type="match status" value="1"/>
</dbReference>
<dbReference type="GO" id="GO:0007606">
    <property type="term" value="P:sensory perception of chemical stimulus"/>
    <property type="evidence" value="ECO:0007669"/>
    <property type="project" value="UniProtKB-UniRule"/>
</dbReference>
<evidence type="ECO:0000313" key="8">
    <source>
        <dbReference type="Proteomes" id="UP000005237"/>
    </source>
</evidence>
<feature type="transmembrane region" description="Helical" evidence="6">
    <location>
        <begin position="49"/>
        <end position="72"/>
    </location>
</feature>
<dbReference type="EnsemblMetazoa" id="CJA07834.1">
    <property type="protein sequence ID" value="CJA07834.1"/>
    <property type="gene ID" value="WBGene00127038"/>
</dbReference>
<sequence length="103" mass="11604">MNVSDRGIGKKLTRIALMYTTVYSGILLWSDLSVLNTWFGFIPQTVMQLYVPTMTFASDLMTLALPYILLIFDTNIRKDITRKNRSPVATKVIASLTIATTQL</sequence>
<dbReference type="AlphaFoldDB" id="A0A8R1HPC4"/>
<dbReference type="GO" id="GO:0004888">
    <property type="term" value="F:transmembrane signaling receptor activity"/>
    <property type="evidence" value="ECO:0007669"/>
    <property type="project" value="InterPro"/>
</dbReference>
<comment type="similarity">
    <text evidence="2 6">Belongs to the nematode receptor-like protein srg family.</text>
</comment>
<comment type="caution">
    <text evidence="6">Lacks conserved residue(s) required for the propagation of feature annotation.</text>
</comment>
<organism evidence="7 8">
    <name type="scientific">Caenorhabditis japonica</name>
    <dbReference type="NCBI Taxonomy" id="281687"/>
    <lineage>
        <taxon>Eukaryota</taxon>
        <taxon>Metazoa</taxon>
        <taxon>Ecdysozoa</taxon>
        <taxon>Nematoda</taxon>
        <taxon>Chromadorea</taxon>
        <taxon>Rhabditida</taxon>
        <taxon>Rhabditina</taxon>
        <taxon>Rhabditomorpha</taxon>
        <taxon>Rhabditoidea</taxon>
        <taxon>Rhabditidae</taxon>
        <taxon>Peloderinae</taxon>
        <taxon>Caenorhabditis</taxon>
    </lineage>
</organism>
<comment type="subcellular location">
    <subcellularLocation>
        <location evidence="1">Membrane</location>
        <topology evidence="1">Multi-pass membrane protein</topology>
    </subcellularLocation>
</comment>
<dbReference type="PANTHER" id="PTHR31114">
    <property type="entry name" value="SERPENTINE RECEPTOR CLASS GAMMA"/>
    <property type="match status" value="1"/>
</dbReference>
<keyword evidence="4 6" id="KW-1133">Transmembrane helix</keyword>
<reference evidence="8" key="1">
    <citation type="submission" date="2010-08" db="EMBL/GenBank/DDBJ databases">
        <authorList>
            <consortium name="Caenorhabditis japonica Sequencing Consortium"/>
            <person name="Wilson R.K."/>
        </authorList>
    </citation>
    <scope>NUCLEOTIDE SEQUENCE [LARGE SCALE GENOMIC DNA]</scope>
    <source>
        <strain evidence="8">DF5081</strain>
    </source>
</reference>
<protein>
    <recommendedName>
        <fullName evidence="6">Serpentine receptor class gamma</fullName>
    </recommendedName>
</protein>
<name>A0A8R1HPC4_CAEJA</name>